<dbReference type="RefSeq" id="WP_137332272.1">
    <property type="nucleotide sequence ID" value="NZ_CP040077.1"/>
</dbReference>
<accession>A0A4P8IR73</accession>
<sequence>MSLLDTVSSLLGNNSSPEGSQNLIQAALEFVNNQPGGLSGLVQQFNDKGAGDIVNSWISNGANQAISPETLQNVLGSDALSGIAQKAGVSPDQVSGLLAQVLPHVVNHATPDGEVPAGGQLDVSSVLGALGGAGGLASLAGGLFGKKDA</sequence>
<dbReference type="EMBL" id="CP040077">
    <property type="protein sequence ID" value="QCP49444.1"/>
    <property type="molecule type" value="Genomic_DNA"/>
</dbReference>
<dbReference type="AlphaFoldDB" id="A0A4P8IR73"/>
<dbReference type="KEGG" id="tvl:FAZ95_09810"/>
<dbReference type="SUPFAM" id="SSF140804">
    <property type="entry name" value="YidB-like"/>
    <property type="match status" value="1"/>
</dbReference>
<reference evidence="1 2" key="1">
    <citation type="submission" date="2019-05" db="EMBL/GenBank/DDBJ databases">
        <title>Burkholderia sp. DHOD12, isolated from subtropical forest soil.</title>
        <authorList>
            <person name="Gao Z.-H."/>
            <person name="Qiu L.-H."/>
        </authorList>
    </citation>
    <scope>NUCLEOTIDE SEQUENCE [LARGE SCALE GENOMIC DNA]</scope>
    <source>
        <strain evidence="1 2">DHOD12</strain>
    </source>
</reference>
<evidence type="ECO:0000313" key="2">
    <source>
        <dbReference type="Proteomes" id="UP000298656"/>
    </source>
</evidence>
<dbReference type="Pfam" id="PF20159">
    <property type="entry name" value="YidB"/>
    <property type="match status" value="1"/>
</dbReference>
<dbReference type="InterPro" id="IPR045372">
    <property type="entry name" value="YidB"/>
</dbReference>
<dbReference type="Proteomes" id="UP000298656">
    <property type="component" value="Chromosome 1"/>
</dbReference>
<evidence type="ECO:0000313" key="1">
    <source>
        <dbReference type="EMBL" id="QCP49444.1"/>
    </source>
</evidence>
<keyword evidence="2" id="KW-1185">Reference proteome</keyword>
<dbReference type="OrthoDB" id="9795283at2"/>
<proteinExistence type="predicted"/>
<dbReference type="Gene3D" id="1.10.10.690">
    <property type="entry name" value="YidB-like"/>
    <property type="match status" value="1"/>
</dbReference>
<dbReference type="InterPro" id="IPR027405">
    <property type="entry name" value="YidB-like"/>
</dbReference>
<protein>
    <submittedName>
        <fullName evidence="1">DUF937 domain-containing protein</fullName>
    </submittedName>
</protein>
<organism evidence="1 2">
    <name type="scientific">Trinickia violacea</name>
    <dbReference type="NCBI Taxonomy" id="2571746"/>
    <lineage>
        <taxon>Bacteria</taxon>
        <taxon>Pseudomonadati</taxon>
        <taxon>Pseudomonadota</taxon>
        <taxon>Betaproteobacteria</taxon>
        <taxon>Burkholderiales</taxon>
        <taxon>Burkholderiaceae</taxon>
        <taxon>Trinickia</taxon>
    </lineage>
</organism>
<name>A0A4P8IR73_9BURK</name>
<gene>
    <name evidence="1" type="ORF">FAZ95_09810</name>
</gene>